<reference evidence="15 16" key="1">
    <citation type="submission" date="2024-02" db="EMBL/GenBank/DDBJ databases">
        <title>Bacteria isolated from the canopy kelp, Nereocystis luetkeana.</title>
        <authorList>
            <person name="Pfister C.A."/>
            <person name="Younker I.T."/>
            <person name="Light S.H."/>
        </authorList>
    </citation>
    <scope>NUCLEOTIDE SEQUENCE [LARGE SCALE GENOMIC DNA]</scope>
    <source>
        <strain evidence="15 16">TI.2.07</strain>
    </source>
</reference>
<evidence type="ECO:0000256" key="8">
    <source>
        <dbReference type="ARBA" id="ARBA00023053"/>
    </source>
</evidence>
<feature type="non-terminal residue" evidence="15">
    <location>
        <position position="1"/>
    </location>
</feature>
<keyword evidence="4" id="KW-1003">Cell membrane</keyword>
<evidence type="ECO:0000256" key="9">
    <source>
        <dbReference type="ARBA" id="ARBA00023065"/>
    </source>
</evidence>
<keyword evidence="3" id="KW-0813">Transport</keyword>
<proteinExistence type="inferred from homology"/>
<keyword evidence="6" id="KW-0769">Symport</keyword>
<comment type="caution">
    <text evidence="15">The sequence shown here is derived from an EMBL/GenBank/DDBJ whole genome shotgun (WGS) entry which is preliminary data.</text>
</comment>
<evidence type="ECO:0000256" key="2">
    <source>
        <dbReference type="ARBA" id="ARBA00006434"/>
    </source>
</evidence>
<evidence type="ECO:0000256" key="11">
    <source>
        <dbReference type="ARBA" id="ARBA00023201"/>
    </source>
</evidence>
<evidence type="ECO:0000256" key="7">
    <source>
        <dbReference type="ARBA" id="ARBA00022989"/>
    </source>
</evidence>
<keyword evidence="16" id="KW-1185">Reference proteome</keyword>
<evidence type="ECO:0000256" key="13">
    <source>
        <dbReference type="RuleBase" id="RU362091"/>
    </source>
</evidence>
<sequence>FHPVIAGILLAAILAAIMSTADSQLLVSSSALAEDFYKQHINPEASSEKVVLVVRLGVVGLSLIALALA</sequence>
<comment type="subcellular location">
    <subcellularLocation>
        <location evidence="1">Cell membrane</location>
        <topology evidence="1">Multi-pass membrane protein</topology>
    </subcellularLocation>
</comment>
<evidence type="ECO:0000256" key="5">
    <source>
        <dbReference type="ARBA" id="ARBA00022692"/>
    </source>
</evidence>
<evidence type="ECO:0000256" key="3">
    <source>
        <dbReference type="ARBA" id="ARBA00022448"/>
    </source>
</evidence>
<feature type="non-terminal residue" evidence="15">
    <location>
        <position position="69"/>
    </location>
</feature>
<comment type="catalytic activity">
    <reaction evidence="12">
        <text>L-proline(in) + Na(+)(in) = L-proline(out) + Na(+)(out)</text>
        <dbReference type="Rhea" id="RHEA:28967"/>
        <dbReference type="ChEBI" id="CHEBI:29101"/>
        <dbReference type="ChEBI" id="CHEBI:60039"/>
    </reaction>
</comment>
<comment type="similarity">
    <text evidence="2 13">Belongs to the sodium:solute symporter (SSF) (TC 2.A.21) family.</text>
</comment>
<evidence type="ECO:0000256" key="1">
    <source>
        <dbReference type="ARBA" id="ARBA00004651"/>
    </source>
</evidence>
<keyword evidence="9" id="KW-0406">Ion transport</keyword>
<dbReference type="Gene3D" id="1.20.1730.10">
    <property type="entry name" value="Sodium/glucose cotransporter"/>
    <property type="match status" value="1"/>
</dbReference>
<evidence type="ECO:0000256" key="10">
    <source>
        <dbReference type="ARBA" id="ARBA00023136"/>
    </source>
</evidence>
<evidence type="ECO:0000313" key="15">
    <source>
        <dbReference type="EMBL" id="MEL0661205.1"/>
    </source>
</evidence>
<evidence type="ECO:0000313" key="16">
    <source>
        <dbReference type="Proteomes" id="UP001366060"/>
    </source>
</evidence>
<name>A0ABU9HH38_9GAMM</name>
<feature type="transmembrane region" description="Helical" evidence="14">
    <location>
        <begin position="49"/>
        <end position="68"/>
    </location>
</feature>
<dbReference type="RefSeq" id="WP_425355966.1">
    <property type="nucleotide sequence ID" value="NZ_JBAKBA010000470.1"/>
</dbReference>
<keyword evidence="11" id="KW-0739">Sodium transport</keyword>
<organism evidence="15 16">
    <name type="scientific">Psychromonas arctica</name>
    <dbReference type="NCBI Taxonomy" id="168275"/>
    <lineage>
        <taxon>Bacteria</taxon>
        <taxon>Pseudomonadati</taxon>
        <taxon>Pseudomonadota</taxon>
        <taxon>Gammaproteobacteria</taxon>
        <taxon>Alteromonadales</taxon>
        <taxon>Psychromonadaceae</taxon>
        <taxon>Psychromonas</taxon>
    </lineage>
</organism>
<dbReference type="Pfam" id="PF00474">
    <property type="entry name" value="SSF"/>
    <property type="match status" value="1"/>
</dbReference>
<dbReference type="PROSITE" id="PS50283">
    <property type="entry name" value="NA_SOLUT_SYMP_3"/>
    <property type="match status" value="1"/>
</dbReference>
<dbReference type="Proteomes" id="UP001366060">
    <property type="component" value="Unassembled WGS sequence"/>
</dbReference>
<evidence type="ECO:0000256" key="4">
    <source>
        <dbReference type="ARBA" id="ARBA00022475"/>
    </source>
</evidence>
<dbReference type="InterPro" id="IPR038377">
    <property type="entry name" value="Na/Glc_symporter_sf"/>
</dbReference>
<keyword evidence="10 14" id="KW-0472">Membrane</keyword>
<keyword evidence="8" id="KW-0915">Sodium</keyword>
<dbReference type="PANTHER" id="PTHR48086">
    <property type="entry name" value="SODIUM/PROLINE SYMPORTER-RELATED"/>
    <property type="match status" value="1"/>
</dbReference>
<accession>A0ABU9HH38</accession>
<evidence type="ECO:0000256" key="14">
    <source>
        <dbReference type="SAM" id="Phobius"/>
    </source>
</evidence>
<evidence type="ECO:0000256" key="6">
    <source>
        <dbReference type="ARBA" id="ARBA00022847"/>
    </source>
</evidence>
<dbReference type="InterPro" id="IPR001734">
    <property type="entry name" value="Na/solute_symporter"/>
</dbReference>
<keyword evidence="5 14" id="KW-0812">Transmembrane</keyword>
<dbReference type="EMBL" id="JBAKBA010000470">
    <property type="protein sequence ID" value="MEL0661205.1"/>
    <property type="molecule type" value="Genomic_DNA"/>
</dbReference>
<gene>
    <name evidence="15" type="ORF">V6255_19120</name>
</gene>
<dbReference type="InterPro" id="IPR050277">
    <property type="entry name" value="Sodium:Solute_Symporter"/>
</dbReference>
<protein>
    <submittedName>
        <fullName evidence="15">Sodium:proline symporter</fullName>
    </submittedName>
</protein>
<keyword evidence="7 14" id="KW-1133">Transmembrane helix</keyword>
<dbReference type="PANTHER" id="PTHR48086:SF3">
    <property type="entry name" value="SODIUM_PROLINE SYMPORTER"/>
    <property type="match status" value="1"/>
</dbReference>
<evidence type="ECO:0000256" key="12">
    <source>
        <dbReference type="ARBA" id="ARBA00033708"/>
    </source>
</evidence>